<keyword evidence="8" id="KW-1185">Reference proteome</keyword>
<feature type="transmembrane region" description="Helical" evidence="5">
    <location>
        <begin position="379"/>
        <end position="404"/>
    </location>
</feature>
<dbReference type="GO" id="GO:0061513">
    <property type="term" value="F:glucose 6-phosphate:phosphate antiporter activity"/>
    <property type="evidence" value="ECO:0007669"/>
    <property type="project" value="TreeGrafter"/>
</dbReference>
<dbReference type="GO" id="GO:0035435">
    <property type="term" value="P:phosphate ion transmembrane transport"/>
    <property type="evidence" value="ECO:0007669"/>
    <property type="project" value="TreeGrafter"/>
</dbReference>
<evidence type="ECO:0000256" key="2">
    <source>
        <dbReference type="ARBA" id="ARBA00022692"/>
    </source>
</evidence>
<feature type="transmembrane region" description="Helical" evidence="5">
    <location>
        <begin position="98"/>
        <end position="120"/>
    </location>
</feature>
<dbReference type="Proteomes" id="UP000054618">
    <property type="component" value="Unassembled WGS sequence"/>
</dbReference>
<dbReference type="AlphaFoldDB" id="A0A0W0Y607"/>
<gene>
    <name evidence="7" type="ORF">Lqui_1137</name>
</gene>
<organism evidence="7 8">
    <name type="scientific">Legionella quinlivanii</name>
    <dbReference type="NCBI Taxonomy" id="45073"/>
    <lineage>
        <taxon>Bacteria</taxon>
        <taxon>Pseudomonadati</taxon>
        <taxon>Pseudomonadota</taxon>
        <taxon>Gammaproteobacteria</taxon>
        <taxon>Legionellales</taxon>
        <taxon>Legionellaceae</taxon>
        <taxon>Legionella</taxon>
    </lineage>
</organism>
<dbReference type="InterPro" id="IPR011701">
    <property type="entry name" value="MFS"/>
</dbReference>
<accession>A0A0W0Y607</accession>
<comment type="subcellular location">
    <subcellularLocation>
        <location evidence="1">Endomembrane system</location>
        <topology evidence="1">Multi-pass membrane protein</topology>
    </subcellularLocation>
</comment>
<keyword evidence="2 5" id="KW-0812">Transmembrane</keyword>
<evidence type="ECO:0000313" key="7">
    <source>
        <dbReference type="EMBL" id="KTD52293.1"/>
    </source>
</evidence>
<feature type="transmembrane region" description="Helical" evidence="5">
    <location>
        <begin position="163"/>
        <end position="185"/>
    </location>
</feature>
<dbReference type="EMBL" id="LNYS01000006">
    <property type="protein sequence ID" value="KTD52293.1"/>
    <property type="molecule type" value="Genomic_DNA"/>
</dbReference>
<evidence type="ECO:0000313" key="8">
    <source>
        <dbReference type="Proteomes" id="UP000054618"/>
    </source>
</evidence>
<sequence length="418" mass="45739">MSFFKLRPFLMWLFPLAFFTYQFILRLWPGLMMQPIMTRFSIDASEFGVLAALYYYGYAGMQIPVAMMLEKWSARYVISGLAILCGFATLLFSFTSNWYLACLSRFLIGAGSAVGFLGVSKIISEWFPASQYSRMISFSFTLGLTGAIYGGKPVNQLIESQGWQSVALGLSLFAIVLGCGIFLLLRSKTSAGITNTSGSFNRRQFKSLLKSPFIWFLAFANFMMVGALEGFADVWGVSYLMSAYHFDKSQAAQLMSFIFIGMLVGGPLLAMLARKAGNFSIIAFCGVGMAAALFWLLNSTSLTHFELKLLLFVIGVLCCYQVIIFSAGADLVKPELLGVSVAFLNCINMLGGSFFHTVIGQLMEKESITQAGKTVYNLATFQSSLSIIPLCALLGVVLVAVLAYKASRADQLKIAAGI</sequence>
<dbReference type="PANTHER" id="PTHR43826:SF3">
    <property type="entry name" value="GLUCOSE-6-PHOSPHATE EXCHANGER SLC37A4"/>
    <property type="match status" value="1"/>
</dbReference>
<dbReference type="OrthoDB" id="5291895at2"/>
<dbReference type="InterPro" id="IPR036259">
    <property type="entry name" value="MFS_trans_sf"/>
</dbReference>
<dbReference type="InterPro" id="IPR020846">
    <property type="entry name" value="MFS_dom"/>
</dbReference>
<dbReference type="GO" id="GO:0012505">
    <property type="term" value="C:endomembrane system"/>
    <property type="evidence" value="ECO:0007669"/>
    <property type="project" value="UniProtKB-SubCell"/>
</dbReference>
<dbReference type="Gene3D" id="1.20.1250.20">
    <property type="entry name" value="MFS general substrate transporter like domains"/>
    <property type="match status" value="2"/>
</dbReference>
<protein>
    <submittedName>
        <fullName evidence="7">Major facilitator family transporter</fullName>
    </submittedName>
</protein>
<feature type="transmembrane region" description="Helical" evidence="5">
    <location>
        <begin position="9"/>
        <end position="28"/>
    </location>
</feature>
<reference evidence="7 8" key="1">
    <citation type="submission" date="2015-11" db="EMBL/GenBank/DDBJ databases">
        <title>Genomic analysis of 38 Legionella species identifies large and diverse effector repertoires.</title>
        <authorList>
            <person name="Burstein D."/>
            <person name="Amaro F."/>
            <person name="Zusman T."/>
            <person name="Lifshitz Z."/>
            <person name="Cohen O."/>
            <person name="Gilbert J.A."/>
            <person name="Pupko T."/>
            <person name="Shuman H.A."/>
            <person name="Segal G."/>
        </authorList>
    </citation>
    <scope>NUCLEOTIDE SEQUENCE [LARGE SCALE GENOMIC DNA]</scope>
    <source>
        <strain evidence="7 8">CDC#1442-AUS-E</strain>
    </source>
</reference>
<feature type="transmembrane region" description="Helical" evidence="5">
    <location>
        <begin position="336"/>
        <end position="359"/>
    </location>
</feature>
<feature type="transmembrane region" description="Helical" evidence="5">
    <location>
        <begin position="252"/>
        <end position="272"/>
    </location>
</feature>
<keyword evidence="3 5" id="KW-1133">Transmembrane helix</keyword>
<feature type="transmembrane region" description="Helical" evidence="5">
    <location>
        <begin position="213"/>
        <end position="232"/>
    </location>
</feature>
<dbReference type="InterPro" id="IPR051337">
    <property type="entry name" value="OPA_Antiporter"/>
</dbReference>
<proteinExistence type="predicted"/>
<comment type="caution">
    <text evidence="7">The sequence shown here is derived from an EMBL/GenBank/DDBJ whole genome shotgun (WGS) entry which is preliminary data.</text>
</comment>
<dbReference type="PANTHER" id="PTHR43826">
    <property type="entry name" value="GLUCOSE-6-PHOSPHATE EXCHANGER SLC37A4"/>
    <property type="match status" value="1"/>
</dbReference>
<evidence type="ECO:0000256" key="5">
    <source>
        <dbReference type="SAM" id="Phobius"/>
    </source>
</evidence>
<name>A0A0W0Y607_9GAMM</name>
<dbReference type="SUPFAM" id="SSF103473">
    <property type="entry name" value="MFS general substrate transporter"/>
    <property type="match status" value="1"/>
</dbReference>
<feature type="domain" description="Major facilitator superfamily (MFS) profile" evidence="6">
    <location>
        <begin position="10"/>
        <end position="407"/>
    </location>
</feature>
<dbReference type="STRING" id="45073.Lqui_1137"/>
<keyword evidence="4 5" id="KW-0472">Membrane</keyword>
<feature type="transmembrane region" description="Helical" evidence="5">
    <location>
        <begin position="279"/>
        <end position="297"/>
    </location>
</feature>
<evidence type="ECO:0000259" key="6">
    <source>
        <dbReference type="PROSITE" id="PS50850"/>
    </source>
</evidence>
<dbReference type="GO" id="GO:0016020">
    <property type="term" value="C:membrane"/>
    <property type="evidence" value="ECO:0007669"/>
    <property type="project" value="UniProtKB-ARBA"/>
</dbReference>
<dbReference type="PATRIC" id="fig|45073.5.peg.1201"/>
<evidence type="ECO:0000256" key="3">
    <source>
        <dbReference type="ARBA" id="ARBA00022989"/>
    </source>
</evidence>
<dbReference type="Pfam" id="PF07690">
    <property type="entry name" value="MFS_1"/>
    <property type="match status" value="1"/>
</dbReference>
<feature type="transmembrane region" description="Helical" evidence="5">
    <location>
        <begin position="309"/>
        <end position="329"/>
    </location>
</feature>
<feature type="transmembrane region" description="Helical" evidence="5">
    <location>
        <begin position="48"/>
        <end position="69"/>
    </location>
</feature>
<evidence type="ECO:0000256" key="4">
    <source>
        <dbReference type="ARBA" id="ARBA00023136"/>
    </source>
</evidence>
<dbReference type="RefSeq" id="WP_058507214.1">
    <property type="nucleotide sequence ID" value="NZ_CAAAIK010000003.1"/>
</dbReference>
<dbReference type="PROSITE" id="PS50850">
    <property type="entry name" value="MFS"/>
    <property type="match status" value="1"/>
</dbReference>
<feature type="transmembrane region" description="Helical" evidence="5">
    <location>
        <begin position="76"/>
        <end position="92"/>
    </location>
</feature>
<evidence type="ECO:0000256" key="1">
    <source>
        <dbReference type="ARBA" id="ARBA00004127"/>
    </source>
</evidence>